<evidence type="ECO:0008006" key="5">
    <source>
        <dbReference type="Google" id="ProtNLM"/>
    </source>
</evidence>
<accession>G3AYD3</accession>
<dbReference type="AlphaFoldDB" id="G3AYD3"/>
<dbReference type="GO" id="GO:0006361">
    <property type="term" value="P:transcription initiation at RNA polymerase I promoter"/>
    <property type="evidence" value="ECO:0007669"/>
    <property type="project" value="InterPro"/>
</dbReference>
<dbReference type="STRING" id="590646.G3AYD3"/>
<gene>
    <name evidence="3" type="ORF">CANTEDRAFT_118584</name>
</gene>
<feature type="compositionally biased region" description="Acidic residues" evidence="2">
    <location>
        <begin position="636"/>
        <end position="645"/>
    </location>
</feature>
<dbReference type="PANTHER" id="PTHR12790">
    <property type="entry name" value="TRANSCRIPTION INITIATION FACTOR IA RRN3"/>
    <property type="match status" value="1"/>
</dbReference>
<comment type="similarity">
    <text evidence="1">Belongs to the RRN3 family.</text>
</comment>
<organism evidence="4">
    <name type="scientific">Candida tenuis (strain ATCC 10573 / BCRC 21748 / CBS 615 / JCM 9827 / NBRC 10315 / NRRL Y-1498 / VKM Y-70)</name>
    <name type="common">Yeast</name>
    <name type="synonym">Yamadazyma tenuis</name>
    <dbReference type="NCBI Taxonomy" id="590646"/>
    <lineage>
        <taxon>Eukaryota</taxon>
        <taxon>Fungi</taxon>
        <taxon>Dikarya</taxon>
        <taxon>Ascomycota</taxon>
        <taxon>Saccharomycotina</taxon>
        <taxon>Pichiomycetes</taxon>
        <taxon>Debaryomycetaceae</taxon>
        <taxon>Yamadazyma</taxon>
    </lineage>
</organism>
<dbReference type="PANTHER" id="PTHR12790:SF0">
    <property type="entry name" value="RNA POLYMERASE I-SPECIFIC TRANSCRIPTION INITIATION FACTOR RRN3-RELATED"/>
    <property type="match status" value="1"/>
</dbReference>
<evidence type="ECO:0000313" key="3">
    <source>
        <dbReference type="EMBL" id="EGV65825.1"/>
    </source>
</evidence>
<dbReference type="GO" id="GO:0001042">
    <property type="term" value="F:RNA polymerase I core binding"/>
    <property type="evidence" value="ECO:0007669"/>
    <property type="project" value="TreeGrafter"/>
</dbReference>
<feature type="region of interest" description="Disordered" evidence="2">
    <location>
        <begin position="615"/>
        <end position="661"/>
    </location>
</feature>
<sequence>MIMSIHDPLSRKRPLDNANEESPNNLDNHQGPMNKKVREDDFNDKMYTIFVKTALEKLEHNRDTNQIESLTTKISLPRDNSESITTANFKVVLKNLISNVSKLDNESCNQLILSIIDYKWINVQDSEFKDIYSQFLLVLISSIPKYLFKVLNKICSEFKDVDNHSNHLHHSIMKNIVKYNPTILNKFPSVFQRNFPHYLASDSQLLSNYILNLVKALEYCGELQYDVWLLVIECCIKLDVELQNDLDDLDDEEIDELINGVEESDKGGNGENNSDDDSDSDADSDDEKDPEIDSGSDSEDENMGDEEYLINPMTTTKDIRLLVNRLDSIIHLLLKSASESFNAEQLNDGNGVYLFNTLSSLFRSHILPTHFTKSIQFLLFHITQYQMELSDSFLVLLIDITFNPSQILETRLKSMQYLSSYIARAKCLSKNQIVFVVSYLVGWLNKYIEEREFEINLSNSNDKSVGGMERFKLFYSTFQGLLYIFCFRYKLLQVEIKGDFEWEGEIDKFFQRVIITKFNPLKFIDETVCFIFANIATKLNVCYCYSIIEHNKRERMLHTSTDTKDNNLSLPASIGNFKQKQEFLDLEGYFPFDPLVLPLSKKLITSNYIEWSEVNPNQDEEDEDSASGSNHHTSSEEEDFEEENNNDGSSSSSDDNDTDEE</sequence>
<keyword evidence="4" id="KW-1185">Reference proteome</keyword>
<proteinExistence type="inferred from homology"/>
<dbReference type="InterPro" id="IPR007991">
    <property type="entry name" value="RNA_pol_I_trans_ini_fac_RRN3"/>
</dbReference>
<protein>
    <recommendedName>
        <fullName evidence="5">RNA polymerase I-specific transcription initiation factor RRN3</fullName>
    </recommendedName>
</protein>
<evidence type="ECO:0000313" key="4">
    <source>
        <dbReference type="Proteomes" id="UP000000707"/>
    </source>
</evidence>
<dbReference type="OrthoDB" id="26970at2759"/>
<dbReference type="EMBL" id="GL996512">
    <property type="protein sequence ID" value="EGV65825.1"/>
    <property type="molecule type" value="Genomic_DNA"/>
</dbReference>
<dbReference type="GO" id="GO:0005634">
    <property type="term" value="C:nucleus"/>
    <property type="evidence" value="ECO:0007669"/>
    <property type="project" value="TreeGrafter"/>
</dbReference>
<dbReference type="HOGENOM" id="CLU_010579_2_0_1"/>
<dbReference type="KEGG" id="cten:18248652"/>
<feature type="region of interest" description="Disordered" evidence="2">
    <location>
        <begin position="260"/>
        <end position="305"/>
    </location>
</feature>
<feature type="region of interest" description="Disordered" evidence="2">
    <location>
        <begin position="1"/>
        <end position="38"/>
    </location>
</feature>
<dbReference type="Pfam" id="PF05327">
    <property type="entry name" value="RRN3"/>
    <property type="match status" value="1"/>
</dbReference>
<dbReference type="GeneID" id="18248652"/>
<reference evidence="3 4" key="1">
    <citation type="journal article" date="2011" name="Proc. Natl. Acad. Sci. U.S.A.">
        <title>Comparative genomics of xylose-fermenting fungi for enhanced biofuel production.</title>
        <authorList>
            <person name="Wohlbach D.J."/>
            <person name="Kuo A."/>
            <person name="Sato T.K."/>
            <person name="Potts K.M."/>
            <person name="Salamov A.A."/>
            <person name="LaButti K.M."/>
            <person name="Sun H."/>
            <person name="Clum A."/>
            <person name="Pangilinan J.L."/>
            <person name="Lindquist E.A."/>
            <person name="Lucas S."/>
            <person name="Lapidus A."/>
            <person name="Jin M."/>
            <person name="Gunawan C."/>
            <person name="Balan V."/>
            <person name="Dale B.E."/>
            <person name="Jeffries T.W."/>
            <person name="Zinkel R."/>
            <person name="Barry K.W."/>
            <person name="Grigoriev I.V."/>
            <person name="Gasch A.P."/>
        </authorList>
    </citation>
    <scope>NUCLEOTIDE SEQUENCE [LARGE SCALE GENOMIC DNA]</scope>
    <source>
        <strain evidence="4">ATCC 10573 / BCRC 21748 / CBS 615 / JCM 9827 / NBRC 10315 / NRRL Y-1498 / VKM Y-70</strain>
    </source>
</reference>
<evidence type="ECO:0000256" key="1">
    <source>
        <dbReference type="ARBA" id="ARBA00010098"/>
    </source>
</evidence>
<dbReference type="eggNOG" id="KOG2434">
    <property type="taxonomic scope" value="Eukaryota"/>
</dbReference>
<evidence type="ECO:0000256" key="2">
    <source>
        <dbReference type="SAM" id="MobiDB-lite"/>
    </source>
</evidence>
<feature type="compositionally biased region" description="Acidic residues" evidence="2">
    <location>
        <begin position="273"/>
        <end position="305"/>
    </location>
</feature>
<dbReference type="GO" id="GO:0001181">
    <property type="term" value="F:RNA polymerase I general transcription initiation factor activity"/>
    <property type="evidence" value="ECO:0007669"/>
    <property type="project" value="InterPro"/>
</dbReference>
<name>G3AYD3_CANTC</name>
<dbReference type="Proteomes" id="UP000000707">
    <property type="component" value="Unassembled WGS sequence"/>
</dbReference>